<organism evidence="1 2">
    <name type="scientific">Candidatus Brocadia sapporoensis</name>
    <dbReference type="NCBI Taxonomy" id="392547"/>
    <lineage>
        <taxon>Bacteria</taxon>
        <taxon>Pseudomonadati</taxon>
        <taxon>Planctomycetota</taxon>
        <taxon>Candidatus Brocadiia</taxon>
        <taxon>Candidatus Brocadiales</taxon>
        <taxon>Candidatus Brocadiaceae</taxon>
        <taxon>Candidatus Brocadia</taxon>
    </lineage>
</organism>
<reference evidence="1 2" key="1">
    <citation type="journal article" date="2016" name="Genome Announc.">
        <title>Draft Genome Sequence of the Anaerobic Ammonium-Oxidizing Bacterium 'Candidatus Brocadia sp. 40'.</title>
        <authorList>
            <person name="Ali M."/>
            <person name="Haroon M.F."/>
            <person name="Narita Y."/>
            <person name="Zhang L."/>
            <person name="Rangel Shaw D."/>
            <person name="Okabe S."/>
            <person name="Saikaly P.E."/>
        </authorList>
    </citation>
    <scope>NUCLEOTIDE SEQUENCE [LARGE SCALE GENOMIC DNA]</scope>
    <source>
        <strain evidence="1 2">40</strain>
    </source>
</reference>
<name>A0A1V6LX06_9BACT</name>
<proteinExistence type="predicted"/>
<keyword evidence="2" id="KW-1185">Reference proteome</keyword>
<dbReference type="RefSeq" id="WP_070068158.1">
    <property type="nucleotide sequence ID" value="NZ_MJUW02000120.1"/>
</dbReference>
<dbReference type="AlphaFoldDB" id="A0A1V6LX06"/>
<evidence type="ECO:0000313" key="1">
    <source>
        <dbReference type="EMBL" id="OQD44670.1"/>
    </source>
</evidence>
<protein>
    <submittedName>
        <fullName evidence="1">Uncharacterized protein</fullName>
    </submittedName>
</protein>
<gene>
    <name evidence="1" type="ORF">BIY37_12530</name>
</gene>
<evidence type="ECO:0000313" key="2">
    <source>
        <dbReference type="Proteomes" id="UP000242219"/>
    </source>
</evidence>
<comment type="caution">
    <text evidence="1">The sequence shown here is derived from an EMBL/GenBank/DDBJ whole genome shotgun (WGS) entry which is preliminary data.</text>
</comment>
<accession>A0A1V6LX06</accession>
<sequence>MSELSKTIPKHYELKPAQDFYRLRREGIAFIEQMGSSLWTDYNIHDPGITILEALCYALTDIAYRAGWDINDLLTPEPNKPFSKQAFFTAREILTVNPWTPDDFRRLLIDLESVRNAWVFCKKCACDVSYYAWCEKDQLKLSYQKPEPQLSLQTKKVEPQGLYDVLLELEADPELGDLNDQKVEYATVVPDKNDKNHPVTIELRFPKQSIENSEEWESFQNDSADFTVTKMRLGATKTYDVFTDPSLKTDNERDEYLRRHWRGIFYLDLEIQSFTRLFTIENVTMRLFSDTVARQALTAAYMKVLFIDNNVGNIVIRRYRDKTKKAKKSIASAKAALHNHRNLDEDYCKVRVVNLEDVAVCADVEVKPDADIEWVQARIWFEIERYFNPPVPFYTLQELMDAGEPVEEIFNGPELNSGFMKGKDLDAASLKSVLRVSDIINLLMDIDGVIAVNQLQLVKYDAEGNIVKGAADPSWSSDGKPVFDASITSASWLLYISDQHQPRLYVNGSHFLFYKNGLPFRSHMDEARDTLTQLRGEAERPKVKSAPNDLPVPAGKYRNPDDYFPVQYSFPLTYGIGPDGLPSHASDERRAQAKQLKAYLMVFEQLLGDALTQLAHTAELFSIDTGVTRTYFVKEFKEALIKGFDEIKKGLDKNAVEGIAETSQEFQERRNRFLDHIMARFGEQFGEYALLLTNLEGQQVALKDLVEDKIAFLNAYPFISRDRAKAFDYTKPPASDDVPALKKRIGLLLGLPDLRFIVVEHLLLRPKFPGDALYPVCADGTCKTCGDEDPYSFRLTFVMPGWIKPFNINMEMRDFADRTIRQETPAHLLGKICWVDNNGFDEDLCDPVIGELAELLEGEGQTGEGESPSETDACECAIDIYTEFRKVFREWYKDKTLDYIHPDPLKKDLEMEFSMKMKPNDISCTTLSDPLWTEIQTKMVEHFQWVAFNEWQFNRFEDAWDKWLEANAKIDWMEERLHERVAAILAKKLVSISDTQESTEEALCKCAAAILTQCGMEFHTWFENNFTAGRTPDEFTPAFELPDLALCKDLTFNDWNSVVKEIKFMLKDRYDKYKEVSYRLRVVVDLLGRLSNIYPAATLHDCEEGNDQNPVRLGKTALGN</sequence>
<dbReference type="EMBL" id="MJUW02000120">
    <property type="protein sequence ID" value="OQD44670.1"/>
    <property type="molecule type" value="Genomic_DNA"/>
</dbReference>
<dbReference type="Proteomes" id="UP000242219">
    <property type="component" value="Unassembled WGS sequence"/>
</dbReference>